<dbReference type="InterPro" id="IPR007527">
    <property type="entry name" value="Znf_SWIM"/>
</dbReference>
<evidence type="ECO:0000256" key="3">
    <source>
        <dbReference type="ARBA" id="ARBA00022833"/>
    </source>
</evidence>
<gene>
    <name evidence="8" type="primary">LOC113724288</name>
</gene>
<name>A0ABM4WMN2_COFAR</name>
<keyword evidence="7" id="KW-1185">Reference proteome</keyword>
<sequence length="611" mass="68849">MAKKLLAVMRTHPHLSRKGIEAEMLKYGVHPSKQQVYRAKQKAREEIEGKHSESYSKLPKYVVLLRQHNPDSVCKIHYDKPNLLVEPRFLKLFISFKGQKDRFLAGCRSFVGFDGCHLKGSFGGVLLTAVALDANNSIFPIAFAIFKVENRETWSWFFHFFEEFFGPFHNNSPLTVMSDRQKGLNIAYEQLLPSAIGRYSTKSYDAIGFNETMQRIKDMNIEAWRYLSKIPVSAWARHAFSTEMKCDHVTNNFTESFNAWIGDLRGQPILTLVEGLRKKFMKKLHKRYQKACTWTSAILKNIIEKLKKVAIHSRRCSLQMASEDLFEVSDGDKTFIVSLNQKTCDCGAFQLSGLPCKHAALGIIYKRQKLETYCDPCFSTEMYFKTYSGMIHPIPHEKIWPPLIDVTPRTVLPPLLRRAPGRPRVNRRREPDEPSQSQAKRSITMRCGNCKATGHNTRTCQRAPMRQKSTSTGGTKVTQFARGKPGRGIANTSLAGSVLWDHVDGNVPIVVSSQGSNPSPSIQSPLMNVDLNFQTATNATKRKRGRPSNKSAPSAVYNPKRKTSTAVPQPIAVMHTAALHPSGTAQVQTDVNINASVSHDSHNVSSSFTFW</sequence>
<dbReference type="GeneID" id="113724288"/>
<evidence type="ECO:0000313" key="8">
    <source>
        <dbReference type="RefSeq" id="XP_071933026.1"/>
    </source>
</evidence>
<dbReference type="Pfam" id="PF04434">
    <property type="entry name" value="SWIM"/>
    <property type="match status" value="1"/>
</dbReference>
<feature type="compositionally biased region" description="Polar residues" evidence="5">
    <location>
        <begin position="467"/>
        <end position="478"/>
    </location>
</feature>
<dbReference type="PANTHER" id="PTHR31973">
    <property type="entry name" value="POLYPROTEIN, PUTATIVE-RELATED"/>
    <property type="match status" value="1"/>
</dbReference>
<evidence type="ECO:0000256" key="2">
    <source>
        <dbReference type="ARBA" id="ARBA00022771"/>
    </source>
</evidence>
<keyword evidence="1" id="KW-0479">Metal-binding</keyword>
<dbReference type="Pfam" id="PF10551">
    <property type="entry name" value="MULE"/>
    <property type="match status" value="1"/>
</dbReference>
<reference evidence="8" key="1">
    <citation type="submission" date="2025-08" db="UniProtKB">
        <authorList>
            <consortium name="RefSeq"/>
        </authorList>
    </citation>
    <scope>IDENTIFICATION</scope>
    <source>
        <tissue evidence="8">Leaves</tissue>
    </source>
</reference>
<dbReference type="SMART" id="SM00575">
    <property type="entry name" value="ZnF_PMZ"/>
    <property type="match status" value="1"/>
</dbReference>
<feature type="region of interest" description="Disordered" evidence="5">
    <location>
        <begin position="414"/>
        <end position="442"/>
    </location>
</feature>
<evidence type="ECO:0000256" key="5">
    <source>
        <dbReference type="SAM" id="MobiDB-lite"/>
    </source>
</evidence>
<protein>
    <recommendedName>
        <fullName evidence="6">SWIM-type domain-containing protein</fullName>
    </recommendedName>
</protein>
<evidence type="ECO:0000256" key="4">
    <source>
        <dbReference type="PROSITE-ProRule" id="PRU00325"/>
    </source>
</evidence>
<evidence type="ECO:0000313" key="7">
    <source>
        <dbReference type="Proteomes" id="UP001652660"/>
    </source>
</evidence>
<evidence type="ECO:0000259" key="6">
    <source>
        <dbReference type="PROSITE" id="PS50966"/>
    </source>
</evidence>
<dbReference type="PROSITE" id="PS50966">
    <property type="entry name" value="ZF_SWIM"/>
    <property type="match status" value="1"/>
</dbReference>
<dbReference type="Proteomes" id="UP001652660">
    <property type="component" value="Chromosome 2c"/>
</dbReference>
<feature type="region of interest" description="Disordered" evidence="5">
    <location>
        <begin position="537"/>
        <end position="563"/>
    </location>
</feature>
<keyword evidence="3" id="KW-0862">Zinc</keyword>
<dbReference type="InterPro" id="IPR018289">
    <property type="entry name" value="MULE_transposase_dom"/>
</dbReference>
<feature type="region of interest" description="Disordered" evidence="5">
    <location>
        <begin position="461"/>
        <end position="485"/>
    </location>
</feature>
<accession>A0ABM4WMN2</accession>
<dbReference type="RefSeq" id="XP_071933026.1">
    <property type="nucleotide sequence ID" value="XM_072076925.1"/>
</dbReference>
<evidence type="ECO:0000256" key="1">
    <source>
        <dbReference type="ARBA" id="ARBA00022723"/>
    </source>
</evidence>
<dbReference type="InterPro" id="IPR006564">
    <property type="entry name" value="Znf_PMZ"/>
</dbReference>
<organism evidence="7 8">
    <name type="scientific">Coffea arabica</name>
    <name type="common">Arabian coffee</name>
    <dbReference type="NCBI Taxonomy" id="13443"/>
    <lineage>
        <taxon>Eukaryota</taxon>
        <taxon>Viridiplantae</taxon>
        <taxon>Streptophyta</taxon>
        <taxon>Embryophyta</taxon>
        <taxon>Tracheophyta</taxon>
        <taxon>Spermatophyta</taxon>
        <taxon>Magnoliopsida</taxon>
        <taxon>eudicotyledons</taxon>
        <taxon>Gunneridae</taxon>
        <taxon>Pentapetalae</taxon>
        <taxon>asterids</taxon>
        <taxon>lamiids</taxon>
        <taxon>Gentianales</taxon>
        <taxon>Rubiaceae</taxon>
        <taxon>Ixoroideae</taxon>
        <taxon>Gardenieae complex</taxon>
        <taxon>Bertiereae - Coffeeae clade</taxon>
        <taxon>Coffeeae</taxon>
        <taxon>Coffea</taxon>
    </lineage>
</organism>
<proteinExistence type="predicted"/>
<dbReference type="PANTHER" id="PTHR31973:SF197">
    <property type="entry name" value="SWIM-TYPE DOMAIN-CONTAINING PROTEIN"/>
    <property type="match status" value="1"/>
</dbReference>
<keyword evidence="2 4" id="KW-0863">Zinc-finger</keyword>
<feature type="domain" description="SWIM-type" evidence="6">
    <location>
        <begin position="335"/>
        <end position="367"/>
    </location>
</feature>